<dbReference type="PANTHER" id="PTHR43664:SF1">
    <property type="entry name" value="BETA-METHYLMALYL-COA DEHYDRATASE"/>
    <property type="match status" value="1"/>
</dbReference>
<feature type="domain" description="MaoC-like" evidence="1">
    <location>
        <begin position="25"/>
        <end position="114"/>
    </location>
</feature>
<reference evidence="2 3" key="1">
    <citation type="submission" date="2020-08" db="EMBL/GenBank/DDBJ databases">
        <title>Genomic Encyclopedia of Type Strains, Phase III (KMG-III): the genomes of soil and plant-associated and newly described type strains.</title>
        <authorList>
            <person name="Whitman W."/>
        </authorList>
    </citation>
    <scope>NUCLEOTIDE SEQUENCE [LARGE SCALE GENOMIC DNA]</scope>
    <source>
        <strain evidence="2 3">CECT 4462</strain>
    </source>
</reference>
<accession>A0A839T727</accession>
<keyword evidence="3" id="KW-1185">Reference proteome</keyword>
<dbReference type="AlphaFoldDB" id="A0A839T727"/>
<dbReference type="SUPFAM" id="SSF54637">
    <property type="entry name" value="Thioesterase/thiol ester dehydrase-isomerase"/>
    <property type="match status" value="1"/>
</dbReference>
<evidence type="ECO:0000313" key="3">
    <source>
        <dbReference type="Proteomes" id="UP000549250"/>
    </source>
</evidence>
<gene>
    <name evidence="2" type="ORF">FHR87_003326</name>
</gene>
<dbReference type="Proteomes" id="UP000549250">
    <property type="component" value="Unassembled WGS sequence"/>
</dbReference>
<dbReference type="Pfam" id="PF01575">
    <property type="entry name" value="MaoC_dehydratas"/>
    <property type="match status" value="1"/>
</dbReference>
<organism evidence="2 3">
    <name type="scientific">Azomonas macrocytogenes</name>
    <name type="common">Azotobacter macrocytogenes</name>
    <dbReference type="NCBI Taxonomy" id="69962"/>
    <lineage>
        <taxon>Bacteria</taxon>
        <taxon>Pseudomonadati</taxon>
        <taxon>Pseudomonadota</taxon>
        <taxon>Gammaproteobacteria</taxon>
        <taxon>Pseudomonadales</taxon>
        <taxon>Pseudomonadaceae</taxon>
        <taxon>Azomonas</taxon>
    </lineage>
</organism>
<dbReference type="CDD" id="cd03454">
    <property type="entry name" value="YdeM"/>
    <property type="match status" value="1"/>
</dbReference>
<dbReference type="InterPro" id="IPR052342">
    <property type="entry name" value="MCH/BMMD"/>
</dbReference>
<dbReference type="Gene3D" id="3.10.129.10">
    <property type="entry name" value="Hotdog Thioesterase"/>
    <property type="match status" value="1"/>
</dbReference>
<evidence type="ECO:0000313" key="2">
    <source>
        <dbReference type="EMBL" id="MBB3104898.1"/>
    </source>
</evidence>
<dbReference type="InterPro" id="IPR029069">
    <property type="entry name" value="HotDog_dom_sf"/>
</dbReference>
<dbReference type="RefSeq" id="WP_183167758.1">
    <property type="nucleotide sequence ID" value="NZ_JACHXI010000021.1"/>
</dbReference>
<evidence type="ECO:0000259" key="1">
    <source>
        <dbReference type="Pfam" id="PF01575"/>
    </source>
</evidence>
<dbReference type="EMBL" id="JACHXI010000021">
    <property type="protein sequence ID" value="MBB3104898.1"/>
    <property type="molecule type" value="Genomic_DNA"/>
</dbReference>
<protein>
    <submittedName>
        <fullName evidence="2">Acyl dehydratase</fullName>
    </submittedName>
</protein>
<dbReference type="InterPro" id="IPR002539">
    <property type="entry name" value="MaoC-like_dom"/>
</dbReference>
<name>A0A839T727_AZOMA</name>
<proteinExistence type="predicted"/>
<sequence>MPESQPTADLYLEDLVVGRRFCSSELELDEAGLKAFASQFDPQPFHLDDEAAKPTLFGGLAASGWYTAAITMRLMVESVPIAKGLIGAGGEITWPRPTRAGEILHVESIVQEIIPSRSKPDRAMVTLESLTFNQQGELLQRLVSRLVIFKRNP</sequence>
<comment type="caution">
    <text evidence="2">The sequence shown here is derived from an EMBL/GenBank/DDBJ whole genome shotgun (WGS) entry which is preliminary data.</text>
</comment>
<dbReference type="PANTHER" id="PTHR43664">
    <property type="entry name" value="MONOAMINE OXIDASE-RELATED"/>
    <property type="match status" value="1"/>
</dbReference>